<organism evidence="1 2">
    <name type="scientific">Pangasianodon gigas</name>
    <name type="common">Mekong giant catfish</name>
    <name type="synonym">Pangasius gigas</name>
    <dbReference type="NCBI Taxonomy" id="30993"/>
    <lineage>
        <taxon>Eukaryota</taxon>
        <taxon>Metazoa</taxon>
        <taxon>Chordata</taxon>
        <taxon>Craniata</taxon>
        <taxon>Vertebrata</taxon>
        <taxon>Euteleostomi</taxon>
        <taxon>Actinopterygii</taxon>
        <taxon>Neopterygii</taxon>
        <taxon>Teleostei</taxon>
        <taxon>Ostariophysi</taxon>
        <taxon>Siluriformes</taxon>
        <taxon>Pangasiidae</taxon>
        <taxon>Pangasianodon</taxon>
    </lineage>
</organism>
<feature type="non-terminal residue" evidence="1">
    <location>
        <position position="1"/>
    </location>
</feature>
<comment type="caution">
    <text evidence="1">The sequence shown here is derived from an EMBL/GenBank/DDBJ whole genome shotgun (WGS) entry which is preliminary data.</text>
</comment>
<protein>
    <submittedName>
        <fullName evidence="1">Uncharacterized protein</fullName>
    </submittedName>
</protein>
<dbReference type="EMBL" id="CM040474">
    <property type="protein sequence ID" value="MCI4390659.1"/>
    <property type="molecule type" value="Genomic_DNA"/>
</dbReference>
<name>A0ACC5XHE8_PANGG</name>
<evidence type="ECO:0000313" key="1">
    <source>
        <dbReference type="EMBL" id="MCI4390659.1"/>
    </source>
</evidence>
<keyword evidence="2" id="KW-1185">Reference proteome</keyword>
<dbReference type="Proteomes" id="UP000829447">
    <property type="component" value="Linkage Group LG21"/>
</dbReference>
<reference evidence="1 2" key="1">
    <citation type="journal article" date="2022" name="bioRxiv">
        <title>An ancient truncated duplication of the anti-Mullerian hormone receptor type 2 gene is a potential conserved master sex determinant in the Pangasiidae catfish family.</title>
        <authorList>
            <person name="Wen M."/>
            <person name="Pan Q."/>
            <person name="Jouanno E."/>
            <person name="Montfort J."/>
            <person name="Zahm M."/>
            <person name="Cabau C."/>
            <person name="Klopp C."/>
            <person name="Iampietro C."/>
            <person name="Roques C."/>
            <person name="Bouchez O."/>
            <person name="Castinel A."/>
            <person name="Donnadieu C."/>
            <person name="Parrinello H."/>
            <person name="Poncet C."/>
            <person name="Belmonte E."/>
            <person name="Gautier V."/>
            <person name="Avarre J.-C."/>
            <person name="Dugue R."/>
            <person name="Gustiano R."/>
            <person name="Ha T.T.T."/>
            <person name="Campet M."/>
            <person name="Sriphairoj K."/>
            <person name="Ribolli J."/>
            <person name="de Almeida F.L."/>
            <person name="Desvignes T."/>
            <person name="Postlethwait J.H."/>
            <person name="Bucao C.F."/>
            <person name="Robinson-Rechavi M."/>
            <person name="Bobe J."/>
            <person name="Herpin A."/>
            <person name="Guiguen Y."/>
        </authorList>
    </citation>
    <scope>NUCLEOTIDE SEQUENCE [LARGE SCALE GENOMIC DNA]</scope>
    <source>
        <strain evidence="1">YG-Dec2019</strain>
    </source>
</reference>
<proteinExistence type="predicted"/>
<evidence type="ECO:0000313" key="2">
    <source>
        <dbReference type="Proteomes" id="UP000829447"/>
    </source>
</evidence>
<gene>
    <name evidence="1" type="ORF">PGIGA_G00125180</name>
</gene>
<accession>A0ACC5XHE8</accession>
<sequence>PSSPSLSPLLYLAGLDFVGRSDQNKNSNTRHRREGEKKRNDPSKRRLCPFLITLHPVSLHSPPPPFLFSPLFRDVCEVVISSRRIKPADLDRAGAFWGEMTNRMVALLLLGSLLLTLLQPSLQGGVYVPAGTGVGIPGGGVPPGTGFFPGAAGVPFKPAKTAGGIGAGLGAGGLGAGLGPGGLGAGKSSSQDTLAKSICFGKSICSDGILME</sequence>